<dbReference type="PANTHER" id="PTHR39339:SF1">
    <property type="entry name" value="CHAD DOMAIN-CONTAINING PROTEIN"/>
    <property type="match status" value="1"/>
</dbReference>
<dbReference type="Gene3D" id="1.40.20.10">
    <property type="entry name" value="CHAD domain"/>
    <property type="match status" value="1"/>
</dbReference>
<dbReference type="STRING" id="1423725.FC19_GL001994"/>
<comment type="caution">
    <text evidence="2">The sequence shown here is derived from an EMBL/GenBank/DDBJ whole genome shotgun (WGS) entry which is preliminary data.</text>
</comment>
<dbReference type="InterPro" id="IPR007899">
    <property type="entry name" value="CHAD_dom"/>
</dbReference>
<dbReference type="SMART" id="SM00880">
    <property type="entry name" value="CHAD"/>
    <property type="match status" value="1"/>
</dbReference>
<dbReference type="EMBL" id="AYZD01000027">
    <property type="protein sequence ID" value="KRM95383.1"/>
    <property type="molecule type" value="Genomic_DNA"/>
</dbReference>
<dbReference type="PROSITE" id="PS51708">
    <property type="entry name" value="CHAD"/>
    <property type="match status" value="1"/>
</dbReference>
<dbReference type="Pfam" id="PF05235">
    <property type="entry name" value="CHAD"/>
    <property type="match status" value="1"/>
</dbReference>
<keyword evidence="3" id="KW-1185">Reference proteome</keyword>
<feature type="domain" description="CHAD" evidence="1">
    <location>
        <begin position="1"/>
        <end position="261"/>
    </location>
</feature>
<gene>
    <name evidence="2" type="ORF">FC19_GL001994</name>
</gene>
<dbReference type="RefSeq" id="WP_057876642.1">
    <property type="nucleotide sequence ID" value="NZ_AYZD01000027.1"/>
</dbReference>
<dbReference type="InterPro" id="IPR038186">
    <property type="entry name" value="CHAD_dom_sf"/>
</dbReference>
<dbReference type="PANTHER" id="PTHR39339">
    <property type="entry name" value="SLR1444 PROTEIN"/>
    <property type="match status" value="1"/>
</dbReference>
<organism evidence="2 3">
    <name type="scientific">Liquorilactobacillus aquaticus DSM 21051</name>
    <dbReference type="NCBI Taxonomy" id="1423725"/>
    <lineage>
        <taxon>Bacteria</taxon>
        <taxon>Bacillati</taxon>
        <taxon>Bacillota</taxon>
        <taxon>Bacilli</taxon>
        <taxon>Lactobacillales</taxon>
        <taxon>Lactobacillaceae</taxon>
        <taxon>Liquorilactobacillus</taxon>
    </lineage>
</organism>
<dbReference type="Proteomes" id="UP000051015">
    <property type="component" value="Unassembled WGS sequence"/>
</dbReference>
<dbReference type="PATRIC" id="fig|1423725.3.peg.2046"/>
<protein>
    <submittedName>
        <fullName evidence="2">CHAD domain protein</fullName>
    </submittedName>
</protein>
<accession>A0A0R2CUQ6</accession>
<evidence type="ECO:0000313" key="2">
    <source>
        <dbReference type="EMBL" id="KRM95383.1"/>
    </source>
</evidence>
<proteinExistence type="predicted"/>
<dbReference type="OrthoDB" id="2388260at2"/>
<name>A0A0R2CUQ6_9LACO</name>
<evidence type="ECO:0000313" key="3">
    <source>
        <dbReference type="Proteomes" id="UP000051015"/>
    </source>
</evidence>
<sequence>MISIATILQRQYSLIQTELVRYLNNPYDAERTHDLRVSIRTLRGLFKFLKRKLPQTVFLDVNKNLGNAAKTFNLLRELDVLIAKSSAFAYAHPEENTNYRHFFQEFHKKRDAEMKKTLADKVQKDLDKSFTHVKDQLNVLEFSKTTNWSKYISQELKRRENKLLAQYNQLDLKDYTRVHQTRKKAKTLRYSATYFSAFAPKKSKKIRKKAKEIQNVCGEITDAHINYGFLYDFATQTKDENDKKLLLTIAQAQRKLYTSDK</sequence>
<evidence type="ECO:0000259" key="1">
    <source>
        <dbReference type="PROSITE" id="PS51708"/>
    </source>
</evidence>
<dbReference type="AlphaFoldDB" id="A0A0R2CUQ6"/>
<reference evidence="2 3" key="1">
    <citation type="journal article" date="2015" name="Genome Announc.">
        <title>Expanding the biotechnology potential of lactobacilli through comparative genomics of 213 strains and associated genera.</title>
        <authorList>
            <person name="Sun Z."/>
            <person name="Harris H.M."/>
            <person name="McCann A."/>
            <person name="Guo C."/>
            <person name="Argimon S."/>
            <person name="Zhang W."/>
            <person name="Yang X."/>
            <person name="Jeffery I.B."/>
            <person name="Cooney J.C."/>
            <person name="Kagawa T.F."/>
            <person name="Liu W."/>
            <person name="Song Y."/>
            <person name="Salvetti E."/>
            <person name="Wrobel A."/>
            <person name="Rasinkangas P."/>
            <person name="Parkhill J."/>
            <person name="Rea M.C."/>
            <person name="O'Sullivan O."/>
            <person name="Ritari J."/>
            <person name="Douillard F.P."/>
            <person name="Paul Ross R."/>
            <person name="Yang R."/>
            <person name="Briner A.E."/>
            <person name="Felis G.E."/>
            <person name="de Vos W.M."/>
            <person name="Barrangou R."/>
            <person name="Klaenhammer T.R."/>
            <person name="Caufield P.W."/>
            <person name="Cui Y."/>
            <person name="Zhang H."/>
            <person name="O'Toole P.W."/>
        </authorList>
    </citation>
    <scope>NUCLEOTIDE SEQUENCE [LARGE SCALE GENOMIC DNA]</scope>
    <source>
        <strain evidence="2 3">DSM 21051</strain>
    </source>
</reference>